<feature type="region of interest" description="Disordered" evidence="7">
    <location>
        <begin position="447"/>
        <end position="467"/>
    </location>
</feature>
<evidence type="ECO:0000313" key="10">
    <source>
        <dbReference type="Proteomes" id="UP000634455"/>
    </source>
</evidence>
<dbReference type="Proteomes" id="UP000634455">
    <property type="component" value="Unassembled WGS sequence"/>
</dbReference>
<evidence type="ECO:0000256" key="3">
    <source>
        <dbReference type="ARBA" id="ARBA00022475"/>
    </source>
</evidence>
<evidence type="ECO:0000256" key="8">
    <source>
        <dbReference type="SAM" id="Phobius"/>
    </source>
</evidence>
<comment type="caution">
    <text evidence="9">The sequence shown here is derived from an EMBL/GenBank/DDBJ whole genome shotgun (WGS) entry which is preliminary data.</text>
</comment>
<dbReference type="PANTHER" id="PTHR43823">
    <property type="entry name" value="SPORULATION PROTEIN YKVU"/>
    <property type="match status" value="1"/>
</dbReference>
<evidence type="ECO:0000256" key="2">
    <source>
        <dbReference type="ARBA" id="ARBA00022448"/>
    </source>
</evidence>
<evidence type="ECO:0000256" key="6">
    <source>
        <dbReference type="ARBA" id="ARBA00023136"/>
    </source>
</evidence>
<evidence type="ECO:0000313" key="9">
    <source>
        <dbReference type="EMBL" id="GHA45702.1"/>
    </source>
</evidence>
<dbReference type="PANTHER" id="PTHR43823:SF3">
    <property type="entry name" value="MULTIDRUG EXPORT PROTEIN MEPA"/>
    <property type="match status" value="1"/>
</dbReference>
<dbReference type="PIRSF" id="PIRSF006603">
    <property type="entry name" value="DinF"/>
    <property type="match status" value="1"/>
</dbReference>
<dbReference type="NCBIfam" id="TIGR00797">
    <property type="entry name" value="matE"/>
    <property type="match status" value="1"/>
</dbReference>
<feature type="transmembrane region" description="Helical" evidence="8">
    <location>
        <begin position="237"/>
        <end position="258"/>
    </location>
</feature>
<dbReference type="InterPro" id="IPR002528">
    <property type="entry name" value="MATE_fam"/>
</dbReference>
<keyword evidence="6 8" id="KW-0472">Membrane</keyword>
<evidence type="ECO:0000256" key="7">
    <source>
        <dbReference type="SAM" id="MobiDB-lite"/>
    </source>
</evidence>
<comment type="subcellular location">
    <subcellularLocation>
        <location evidence="1">Cell inner membrane</location>
        <topology evidence="1">Multi-pass membrane protein</topology>
    </subcellularLocation>
</comment>
<proteinExistence type="predicted"/>
<accession>A0ABQ3CVV2</accession>
<dbReference type="Pfam" id="PF01554">
    <property type="entry name" value="MatE"/>
    <property type="match status" value="2"/>
</dbReference>
<evidence type="ECO:0000256" key="1">
    <source>
        <dbReference type="ARBA" id="ARBA00004429"/>
    </source>
</evidence>
<dbReference type="InterPro" id="IPR051327">
    <property type="entry name" value="MATE_MepA_subfamily"/>
</dbReference>
<keyword evidence="5 8" id="KW-1133">Transmembrane helix</keyword>
<keyword evidence="4 8" id="KW-0812">Transmembrane</keyword>
<dbReference type="RefSeq" id="WP_189639285.1">
    <property type="nucleotide sequence ID" value="NZ_BMZF01000001.1"/>
</dbReference>
<keyword evidence="3" id="KW-1003">Cell membrane</keyword>
<feature type="transmembrane region" description="Helical" evidence="8">
    <location>
        <begin position="318"/>
        <end position="340"/>
    </location>
</feature>
<evidence type="ECO:0000256" key="5">
    <source>
        <dbReference type="ARBA" id="ARBA00022989"/>
    </source>
</evidence>
<feature type="transmembrane region" description="Helical" evidence="8">
    <location>
        <begin position="415"/>
        <end position="433"/>
    </location>
</feature>
<feature type="transmembrane region" description="Helical" evidence="8">
    <location>
        <begin position="352"/>
        <end position="372"/>
    </location>
</feature>
<name>A0ABQ3CVV2_9RHOB</name>
<sequence length="467" mass="49904">MANEQAKFLQGSLIGHIITMSLTASVGLLAIFAVDVVDMIFISMLGISELAAAIGFAGTIIFFSSSMSIGLSIAAGALVAKSLGQNNPERAKEAFTHALMFGFAFTVLVSSLIWFNLHTITGWVGATGSTQDMAVGYLQIIVPTMPFLMCGIVASATLRSHGAAKLSMAATLTAGVVNAVLDPIFIFTLDMGLNGAAWASAISRVAMTIVALWPIFRRYGGFSSLKLKPVFKDFRPIANIAFPAMLANVAMPVGIAFVTRISAIYGEEAVAGMAIIARLTPISFALIFAMSGAIGPIIGQNFGARNFDRVEMAYRQSVMLVAIYVSAMVLLLYLLRVHIADAFNAVGTTRDLIYLFCGPLSLAWIFTGIIFVSNAAYNNLGHPYYATWINWGRNTLGIAPIVYVTAKFWGAEGVLIGQMLGGVLVAIVAFILARKTINDARKLDAAKTEGPAMGPNERSFKVMNHRQ</sequence>
<gene>
    <name evidence="9" type="ORF">GCM10008927_08390</name>
</gene>
<feature type="transmembrane region" description="Helical" evidence="8">
    <location>
        <begin position="12"/>
        <end position="34"/>
    </location>
</feature>
<keyword evidence="2" id="KW-0813">Transport</keyword>
<feature type="transmembrane region" description="Helical" evidence="8">
    <location>
        <begin position="270"/>
        <end position="298"/>
    </location>
</feature>
<dbReference type="InterPro" id="IPR048279">
    <property type="entry name" value="MdtK-like"/>
</dbReference>
<evidence type="ECO:0000256" key="4">
    <source>
        <dbReference type="ARBA" id="ARBA00022692"/>
    </source>
</evidence>
<protein>
    <submittedName>
        <fullName evidence="9">MATE family efflux transporter</fullName>
    </submittedName>
</protein>
<organism evidence="9 10">
    <name type="scientific">Paramylibacter ulvae</name>
    <dbReference type="NCBI Taxonomy" id="1651968"/>
    <lineage>
        <taxon>Bacteria</taxon>
        <taxon>Pseudomonadati</taxon>
        <taxon>Pseudomonadota</taxon>
        <taxon>Alphaproteobacteria</taxon>
        <taxon>Rhodobacterales</taxon>
        <taxon>Paracoccaceae</taxon>
        <taxon>Paramylibacter</taxon>
    </lineage>
</organism>
<feature type="transmembrane region" description="Helical" evidence="8">
    <location>
        <begin position="170"/>
        <end position="189"/>
    </location>
</feature>
<feature type="transmembrane region" description="Helical" evidence="8">
    <location>
        <begin position="98"/>
        <end position="117"/>
    </location>
</feature>
<feature type="transmembrane region" description="Helical" evidence="8">
    <location>
        <begin position="137"/>
        <end position="158"/>
    </location>
</feature>
<reference evidence="10" key="1">
    <citation type="journal article" date="2019" name="Int. J. Syst. Evol. Microbiol.">
        <title>The Global Catalogue of Microorganisms (GCM) 10K type strain sequencing project: providing services to taxonomists for standard genome sequencing and annotation.</title>
        <authorList>
            <consortium name="The Broad Institute Genomics Platform"/>
            <consortium name="The Broad Institute Genome Sequencing Center for Infectious Disease"/>
            <person name="Wu L."/>
            <person name="Ma J."/>
        </authorList>
    </citation>
    <scope>NUCLEOTIDE SEQUENCE [LARGE SCALE GENOMIC DNA]</scope>
    <source>
        <strain evidence="10">KCTC 32465</strain>
    </source>
</reference>
<feature type="transmembrane region" description="Helical" evidence="8">
    <location>
        <begin position="40"/>
        <end position="63"/>
    </location>
</feature>
<feature type="transmembrane region" description="Helical" evidence="8">
    <location>
        <begin position="195"/>
        <end position="216"/>
    </location>
</feature>
<keyword evidence="10" id="KW-1185">Reference proteome</keyword>
<dbReference type="EMBL" id="BMZF01000001">
    <property type="protein sequence ID" value="GHA45702.1"/>
    <property type="molecule type" value="Genomic_DNA"/>
</dbReference>